<dbReference type="InParanoid" id="T0QNM8"/>
<protein>
    <submittedName>
        <fullName evidence="3">Uncharacterized protein</fullName>
    </submittedName>
</protein>
<dbReference type="AlphaFoldDB" id="T0QNM8"/>
<dbReference type="GeneID" id="19943864"/>
<name>T0QNM8_SAPDV</name>
<keyword evidence="1" id="KW-0175">Coiled coil</keyword>
<organism evidence="3 4">
    <name type="scientific">Saprolegnia diclina (strain VS20)</name>
    <dbReference type="NCBI Taxonomy" id="1156394"/>
    <lineage>
        <taxon>Eukaryota</taxon>
        <taxon>Sar</taxon>
        <taxon>Stramenopiles</taxon>
        <taxon>Oomycota</taxon>
        <taxon>Saprolegniomycetes</taxon>
        <taxon>Saprolegniales</taxon>
        <taxon>Saprolegniaceae</taxon>
        <taxon>Saprolegnia</taxon>
    </lineage>
</organism>
<feature type="coiled-coil region" evidence="1">
    <location>
        <begin position="44"/>
        <end position="85"/>
    </location>
</feature>
<keyword evidence="4" id="KW-1185">Reference proteome</keyword>
<dbReference type="SUPFAM" id="SSF90257">
    <property type="entry name" value="Myosin rod fragments"/>
    <property type="match status" value="1"/>
</dbReference>
<dbReference type="GO" id="GO:0005856">
    <property type="term" value="C:cytoskeleton"/>
    <property type="evidence" value="ECO:0007669"/>
    <property type="project" value="TreeGrafter"/>
</dbReference>
<evidence type="ECO:0000313" key="3">
    <source>
        <dbReference type="EMBL" id="EQC39709.1"/>
    </source>
</evidence>
<feature type="coiled-coil region" evidence="1">
    <location>
        <begin position="230"/>
        <end position="344"/>
    </location>
</feature>
<dbReference type="OrthoDB" id="10255512at2759"/>
<feature type="coiled-coil region" evidence="1">
    <location>
        <begin position="112"/>
        <end position="139"/>
    </location>
</feature>
<feature type="coiled-coil region" evidence="1">
    <location>
        <begin position="749"/>
        <end position="941"/>
    </location>
</feature>
<dbReference type="OMA" id="LPTTHQW"/>
<evidence type="ECO:0000313" key="4">
    <source>
        <dbReference type="Proteomes" id="UP000030762"/>
    </source>
</evidence>
<dbReference type="PANTHER" id="PTHR47357">
    <property type="entry name" value="COP1-INTERACTIVE PROTEIN 1"/>
    <property type="match status" value="1"/>
</dbReference>
<evidence type="ECO:0000256" key="2">
    <source>
        <dbReference type="SAM" id="MobiDB-lite"/>
    </source>
</evidence>
<gene>
    <name evidence="3" type="ORF">SDRG_03137</name>
</gene>
<accession>T0QNM8</accession>
<dbReference type="Gene3D" id="1.10.287.1490">
    <property type="match status" value="1"/>
</dbReference>
<dbReference type="GO" id="GO:0005200">
    <property type="term" value="F:structural constituent of cytoskeleton"/>
    <property type="evidence" value="ECO:0007669"/>
    <property type="project" value="TreeGrafter"/>
</dbReference>
<dbReference type="Gene3D" id="1.20.5.1000">
    <property type="entry name" value="arf6 gtpase in complex with a specific effector, jip4"/>
    <property type="match status" value="1"/>
</dbReference>
<proteinExistence type="predicted"/>
<feature type="region of interest" description="Disordered" evidence="2">
    <location>
        <begin position="576"/>
        <end position="596"/>
    </location>
</feature>
<reference evidence="3 4" key="1">
    <citation type="submission" date="2012-04" db="EMBL/GenBank/DDBJ databases">
        <title>The Genome Sequence of Saprolegnia declina VS20.</title>
        <authorList>
            <consortium name="The Broad Institute Genome Sequencing Platform"/>
            <person name="Russ C."/>
            <person name="Nusbaum C."/>
            <person name="Tyler B."/>
            <person name="van West P."/>
            <person name="Dieguez-Uribeondo J."/>
            <person name="de Bruijn I."/>
            <person name="Tripathy S."/>
            <person name="Jiang R."/>
            <person name="Young S.K."/>
            <person name="Zeng Q."/>
            <person name="Gargeya S."/>
            <person name="Fitzgerald M."/>
            <person name="Haas B."/>
            <person name="Abouelleil A."/>
            <person name="Alvarado L."/>
            <person name="Arachchi H.M."/>
            <person name="Berlin A."/>
            <person name="Chapman S.B."/>
            <person name="Goldberg J."/>
            <person name="Griggs A."/>
            <person name="Gujja S."/>
            <person name="Hansen M."/>
            <person name="Howarth C."/>
            <person name="Imamovic A."/>
            <person name="Larimer J."/>
            <person name="McCowen C."/>
            <person name="Montmayeur A."/>
            <person name="Murphy C."/>
            <person name="Neiman D."/>
            <person name="Pearson M."/>
            <person name="Priest M."/>
            <person name="Roberts A."/>
            <person name="Saif S."/>
            <person name="Shea T."/>
            <person name="Sisk P."/>
            <person name="Sykes S."/>
            <person name="Wortman J."/>
            <person name="Nusbaum C."/>
            <person name="Birren B."/>
        </authorList>
    </citation>
    <scope>NUCLEOTIDE SEQUENCE [LARGE SCALE GENOMIC DNA]</scope>
    <source>
        <strain evidence="3 4">VS20</strain>
    </source>
</reference>
<dbReference type="VEuPathDB" id="FungiDB:SDRG_03137"/>
<dbReference type="RefSeq" id="XP_008606981.1">
    <property type="nucleotide sequence ID" value="XM_008608759.1"/>
</dbReference>
<dbReference type="Proteomes" id="UP000030762">
    <property type="component" value="Unassembled WGS sequence"/>
</dbReference>
<dbReference type="PANTHER" id="PTHR47357:SF1">
    <property type="entry name" value="SPINDLE POLE BODY COMPONENT 110"/>
    <property type="match status" value="1"/>
</dbReference>
<feature type="region of interest" description="Disordered" evidence="2">
    <location>
        <begin position="86"/>
        <end position="108"/>
    </location>
</feature>
<sequence length="1242" mass="133957">MDRRETTVQANNEGTDVLAQRLNKRRRLGQLDTTNGTSNATDAVAALKAQLAEATTAAADTEARIVVLTNKCEFLSSKNAELRARLGPGHAGTATAEASATDARDDSSRSHIAALETKVKTLESQLQVAITTSNEYEKQHASVKATYSRLLSSVAQQQIALAASAGQLQEARTAAKASDDQVQTLTRANSDLQATITRLAADVAAATKASGQEKTTDDLRQTVRLLKENETGLRARVQLLEADLATAKEQLITVTASSGLWQKRAETQTKRAQELSNDKQCLASAMEQLKADLATAKAELVGSLASAASFAQWQQQAENAMAQVEDLMAEKTRLAQTVKQLVAAGKGSKQVDTLTTDKSRLVVDLADAKTQLNYALAAAKNAAQYQQQAKDCAQQVEDLSAEKGRLAAAVKQLVTSSNDIKKQLSASEAASAKWRQQAMTSSAKVDELSGKVDKLSAERDQLATEKDRLAADKGRLTIENEQLSTDKQQLATDKQQLIAEMDQLTADRERLAAMIKWLEADLTSSKAQVEELTVASANWQQKADDNSKEVETLIAGKARLESVLKWLEADLAAAKSAPGDARANKHEASPPTTTVGTLEGEGDAAQSGDAHWRQQLVVCEKRAEELMAEKNQVMDVVKQLKADLVFTKAQLEVATTAVEASKKQVRDLGASKGRLTTTIQQLSADLAKARAESHIVARAESHEKTQSHATLQAQIDALLDETRRQAAVIAQLEADLAAARRAPAPTADVATLQKQVQRFKDNKARLLETITQLEADRATIKGQLETALAAAGSSCNEAHAVTVEADRLRTELAALRDQMQLEAEVEAAAAAARKKELASLTAEVKQMRADLAAARLREYAAVKATILQTAASDENLQAATRRLEATIEELTAELTAAREELATATPASNVDTTAADLEAQRNDAQEDVASLRAQLAIAKRSTLETIRDFFRSVDSTFKFAGHGAVDALLDALYHADTSGAFEATDGIYIYAQRLLQPSGESAAAMYDAQLREIAATAPWLAMLPLRTPYLVPPHEHARGVVSDRLRRHIALVQQFWQDKSRDVWMSSFVLSLSPAVTMDLEDAVAEIVVDLVDLVTHNMVDRRIRHFLRYPHPSWPLVTRGIDALPVADAPAFLADEAAKLWPSCPGGAVHTPLDMTLRYLARHPSSDPTLSVGCASAVRSDVEAFCATVSTCPLVAMPMTLLAPCATSPSPGLELVGHERPLPTTHQWSAALEKAIPLFET</sequence>
<feature type="coiled-coil region" evidence="1">
    <location>
        <begin position="445"/>
        <end position="521"/>
    </location>
</feature>
<evidence type="ECO:0000256" key="1">
    <source>
        <dbReference type="SAM" id="Coils"/>
    </source>
</evidence>
<dbReference type="EMBL" id="JH767138">
    <property type="protein sequence ID" value="EQC39709.1"/>
    <property type="molecule type" value="Genomic_DNA"/>
</dbReference>